<accession>A0A826I093</accession>
<organism evidence="1 2">
    <name type="scientific">Lacticaseibacillus paracasei subsp. paracasei 8700:2</name>
    <dbReference type="NCBI Taxonomy" id="537973"/>
    <lineage>
        <taxon>Bacteria</taxon>
        <taxon>Bacillati</taxon>
        <taxon>Bacillota</taxon>
        <taxon>Bacilli</taxon>
        <taxon>Lactobacillales</taxon>
        <taxon>Lactobacillaceae</taxon>
        <taxon>Lacticaseibacillus</taxon>
    </lineage>
</organism>
<reference evidence="1 2" key="1">
    <citation type="submission" date="2010-12" db="EMBL/GenBank/DDBJ databases">
        <title>The Genome Sequence of Lactobacillus paracasei subsp. paracasei strain 8700:2.</title>
        <authorList>
            <consortium name="The Broad Institute Genome Sequencing Platform"/>
            <person name="Ward D."/>
            <person name="Earl A."/>
            <person name="Feldgarden M."/>
            <person name="Young S.K."/>
            <person name="Gargeya S."/>
            <person name="Zeng Q."/>
            <person name="Alvarado L."/>
            <person name="Berlin A."/>
            <person name="Bochicchio J."/>
            <person name="Chapman S.B."/>
            <person name="Chen Z."/>
            <person name="Freedman E."/>
            <person name="Gellesch M."/>
            <person name="Goldberg J."/>
            <person name="Griggs A."/>
            <person name="Gujja S."/>
            <person name="Heilman E."/>
            <person name="Heiman D."/>
            <person name="Howarth C."/>
            <person name="Mehta T."/>
            <person name="Neiman D."/>
            <person name="Pearson M."/>
            <person name="Roberts A."/>
            <person name="Saif S."/>
            <person name="Shea T."/>
            <person name="Shenoy N."/>
            <person name="Sisk P."/>
            <person name="Stolte C."/>
            <person name="Sykes S."/>
            <person name="White J."/>
            <person name="Yandava C."/>
            <person name="Saulnier D."/>
            <person name="Haas B."/>
            <person name="Nusbaum C."/>
            <person name="Birren B."/>
        </authorList>
    </citation>
    <scope>NUCLEOTIDE SEQUENCE [LARGE SCALE GENOMIC DNA]</scope>
    <source>
        <strain evidence="1 2">8700:2</strain>
    </source>
</reference>
<dbReference type="RefSeq" id="WP_020967541.1">
    <property type="nucleotide sequence ID" value="NC_022112.1"/>
</dbReference>
<proteinExistence type="predicted"/>
<gene>
    <name evidence="1" type="ORF">LBPG_00827</name>
</gene>
<dbReference type="GeneID" id="57090265"/>
<name>A0A826I093_LACPA</name>
<dbReference type="EMBL" id="CP002391">
    <property type="protein sequence ID" value="EEQ65378.2"/>
    <property type="molecule type" value="Genomic_DNA"/>
</dbReference>
<evidence type="ECO:0000313" key="2">
    <source>
        <dbReference type="Proteomes" id="UP000015927"/>
    </source>
</evidence>
<dbReference type="Proteomes" id="UP000015927">
    <property type="component" value="Chromosome"/>
</dbReference>
<evidence type="ECO:0000313" key="1">
    <source>
        <dbReference type="EMBL" id="EEQ65378.2"/>
    </source>
</evidence>
<evidence type="ECO:0008006" key="3">
    <source>
        <dbReference type="Google" id="ProtNLM"/>
    </source>
</evidence>
<dbReference type="KEGG" id="lpi:LBPG_00827"/>
<dbReference type="AlphaFoldDB" id="A0A826I093"/>
<sequence length="72" mass="8105">MDADYAAKMTAFDMKGIVMNEETKQTYIMLADQYLVVFSHLISEGNSQSFAHEAAANMLRAQYEAYAERSDA</sequence>
<protein>
    <recommendedName>
        <fullName evidence="3">Phage protein</fullName>
    </recommendedName>
</protein>